<dbReference type="InterPro" id="IPR029175">
    <property type="entry name" value="EXOC2/Sec5"/>
</dbReference>
<evidence type="ECO:0000256" key="5">
    <source>
        <dbReference type="SAM" id="MobiDB-lite"/>
    </source>
</evidence>
<evidence type="ECO:0000313" key="7">
    <source>
        <dbReference type="EMBL" id="ORY80450.1"/>
    </source>
</evidence>
<feature type="domain" description="Exocyst complex component EXOC2/Sec5 N-terminal" evidence="6">
    <location>
        <begin position="39"/>
        <end position="957"/>
    </location>
</feature>
<dbReference type="OrthoDB" id="26242at2759"/>
<dbReference type="InterPro" id="IPR039481">
    <property type="entry name" value="EXOC2/Sec5_N_dom"/>
</dbReference>
<keyword evidence="8" id="KW-1185">Reference proteome</keyword>
<dbReference type="GO" id="GO:0000145">
    <property type="term" value="C:exocyst"/>
    <property type="evidence" value="ECO:0007669"/>
    <property type="project" value="UniProtKB-UniRule"/>
</dbReference>
<feature type="region of interest" description="Disordered" evidence="5">
    <location>
        <begin position="510"/>
        <end position="530"/>
    </location>
</feature>
<gene>
    <name evidence="7" type="ORF">BCR37DRAFT_70216</name>
</gene>
<dbReference type="AlphaFoldDB" id="A0A1Y2F958"/>
<dbReference type="PANTHER" id="PTHR13043">
    <property type="entry name" value="EXOCYST COMPLEX COMPONENT SEC5"/>
    <property type="match status" value="1"/>
</dbReference>
<proteinExistence type="inferred from homology"/>
<dbReference type="GeneID" id="63789041"/>
<organism evidence="7 8">
    <name type="scientific">Protomyces lactucae-debilis</name>
    <dbReference type="NCBI Taxonomy" id="2754530"/>
    <lineage>
        <taxon>Eukaryota</taxon>
        <taxon>Fungi</taxon>
        <taxon>Dikarya</taxon>
        <taxon>Ascomycota</taxon>
        <taxon>Taphrinomycotina</taxon>
        <taxon>Taphrinomycetes</taxon>
        <taxon>Taphrinales</taxon>
        <taxon>Protomycetaceae</taxon>
        <taxon>Protomyces</taxon>
    </lineage>
</organism>
<evidence type="ECO:0000313" key="8">
    <source>
        <dbReference type="Proteomes" id="UP000193685"/>
    </source>
</evidence>
<evidence type="ECO:0000256" key="3">
    <source>
        <dbReference type="ARBA" id="ARBA00022483"/>
    </source>
</evidence>
<dbReference type="Pfam" id="PF15469">
    <property type="entry name" value="Sec5"/>
    <property type="match status" value="1"/>
</dbReference>
<sequence length="965" mass="106943">MADPILAFYGITSHAPDVWQDVDQSTVRNSVSSTTKEVLGLDTNIPASLSAAGILRGGDVPTEYQVSSKHFNARSYIRDVHRKATPNDLKRGQANLLREIEDKSGSLRSLVEDNFDRFVGSKGTIDDVYAQISSEFLKRTPATNKSPVKEMPTYMRRPSAFQKDKKEEPEGGITDQVKDKLYDCSARAAQIFEPMVESKRKADKLKMSLGILDRYSEHFALPSVLMNRIERGDTDGLLKAFKQGSTLYDETHKSLSSANPSSAAASKRDIRALARVWAEVERVMKAYEQTLLRSLDTLEKPDRIVKTCNTLLELGVAENPYLRAYTQSVARVKEESSVALQRTRTHVEILRRNVEIPRLKGSAVEQKKTRITALHNFISAELSPASATKLPMTESALTLDMGEVANFWKALDALVDSLWTTQVQRIAESWSVVQEFCGTGSGLSGGTRPLNLLPSGPQGSSKRHHIFSATERQAVSTQAEECVAALCTHFAEFWLSKPIKDLPSIYSPASVSESPVTPQTSTEGPTLPTLPPDAADAEFSFLTGYATSVSTVVRLTHIMTLIMDGAHTLKSLRISSKIDDACRSLVTSIRERFIRAVCEAWQADCEHLPHLETWHKLAHQNVLPGATPPPQARPTTQVDGTAFPQVFFALQKALVDGIRALAYANGAGSQTGSPDMVLGLSQRLVGNIRQQFFKNVYTVTNGLMTLTYQQPPLVMYLEADVVLADLDVDAKKLLTLANLGVMRHSTVERMVNSFESAFQVGITEDVGKIASMLKQYDDKIFSNFGKQKALELEGIVLGHFNDISTSQQTRPADSSAETTTKFDVLRLPLPTDVSSYAYNLVLLLVKVHAQVSNATPLLLQRLLTYLVDYVYETFASGLRSLCKKCTLGAYMTFSIDLEFLNLVLSSYVSTRAMQTAERLFQEFGGRLVEEAESGRQKEEPDVKRILSRARRAVMTQTRVFRLEEK</sequence>
<comment type="similarity">
    <text evidence="1 4">Belongs to the SEC5 family.</text>
</comment>
<dbReference type="GO" id="GO:0006887">
    <property type="term" value="P:exocytosis"/>
    <property type="evidence" value="ECO:0007669"/>
    <property type="project" value="UniProtKB-KW"/>
</dbReference>
<evidence type="ECO:0000256" key="1">
    <source>
        <dbReference type="ARBA" id="ARBA00010578"/>
    </source>
</evidence>
<dbReference type="EMBL" id="MCFI01000013">
    <property type="protein sequence ID" value="ORY80450.1"/>
    <property type="molecule type" value="Genomic_DNA"/>
</dbReference>
<dbReference type="GO" id="GO:0006893">
    <property type="term" value="P:Golgi to plasma membrane transport"/>
    <property type="evidence" value="ECO:0007669"/>
    <property type="project" value="UniProtKB-UniRule"/>
</dbReference>
<keyword evidence="3 4" id="KW-0268">Exocytosis</keyword>
<reference evidence="7 8" key="1">
    <citation type="submission" date="2016-07" db="EMBL/GenBank/DDBJ databases">
        <title>Pervasive Adenine N6-methylation of Active Genes in Fungi.</title>
        <authorList>
            <consortium name="DOE Joint Genome Institute"/>
            <person name="Mondo S.J."/>
            <person name="Dannebaum R.O."/>
            <person name="Kuo R.C."/>
            <person name="Labutti K."/>
            <person name="Haridas S."/>
            <person name="Kuo A."/>
            <person name="Salamov A."/>
            <person name="Ahrendt S.R."/>
            <person name="Lipzen A."/>
            <person name="Sullivan W."/>
            <person name="Andreopoulos W.B."/>
            <person name="Clum A."/>
            <person name="Lindquist E."/>
            <person name="Daum C."/>
            <person name="Ramamoorthy G.K."/>
            <person name="Gryganskyi A."/>
            <person name="Culley D."/>
            <person name="Magnuson J.K."/>
            <person name="James T.Y."/>
            <person name="O'Malley M.A."/>
            <person name="Stajich J.E."/>
            <person name="Spatafora J.W."/>
            <person name="Visel A."/>
            <person name="Grigoriev I.V."/>
        </authorList>
    </citation>
    <scope>NUCLEOTIDE SEQUENCE [LARGE SCALE GENOMIC DNA]</scope>
    <source>
        <strain evidence="7 8">12-1054</strain>
    </source>
</reference>
<dbReference type="Proteomes" id="UP000193685">
    <property type="component" value="Unassembled WGS sequence"/>
</dbReference>
<keyword evidence="2 4" id="KW-0813">Transport</keyword>
<dbReference type="OMA" id="RMWMDVD"/>
<evidence type="ECO:0000259" key="6">
    <source>
        <dbReference type="Pfam" id="PF15469"/>
    </source>
</evidence>
<comment type="function">
    <text evidence="4">Component of the exocyst complex involved in the docking of exocytic vesicles with fusion sites on the plasma membrane.</text>
</comment>
<name>A0A1Y2F958_PROLT</name>
<accession>A0A1Y2F958</accession>
<dbReference type="STRING" id="56484.A0A1Y2F958"/>
<comment type="subunit">
    <text evidence="4">Component of the exocyst complex.</text>
</comment>
<evidence type="ECO:0000256" key="2">
    <source>
        <dbReference type="ARBA" id="ARBA00022448"/>
    </source>
</evidence>
<protein>
    <recommendedName>
        <fullName evidence="4">Exocyst complex component SEC5</fullName>
    </recommendedName>
</protein>
<dbReference type="RefSeq" id="XP_040724338.1">
    <property type="nucleotide sequence ID" value="XM_040872442.1"/>
</dbReference>
<dbReference type="PANTHER" id="PTHR13043:SF1">
    <property type="entry name" value="EXOCYST COMPLEX COMPONENT 2"/>
    <property type="match status" value="1"/>
</dbReference>
<feature type="compositionally biased region" description="Polar residues" evidence="5">
    <location>
        <begin position="510"/>
        <end position="524"/>
    </location>
</feature>
<evidence type="ECO:0000256" key="4">
    <source>
        <dbReference type="RuleBase" id="RU365069"/>
    </source>
</evidence>
<comment type="caution">
    <text evidence="7">The sequence shown here is derived from an EMBL/GenBank/DDBJ whole genome shotgun (WGS) entry which is preliminary data.</text>
</comment>
<keyword evidence="4" id="KW-0653">Protein transport</keyword>
<dbReference type="GO" id="GO:0015031">
    <property type="term" value="P:protein transport"/>
    <property type="evidence" value="ECO:0007669"/>
    <property type="project" value="UniProtKB-KW"/>
</dbReference>